<evidence type="ECO:0000256" key="7">
    <source>
        <dbReference type="ARBA" id="ARBA00023136"/>
    </source>
</evidence>
<feature type="region of interest" description="Disordered" evidence="8">
    <location>
        <begin position="298"/>
        <end position="324"/>
    </location>
</feature>
<sequence>MATTATLIPEVTRPRTRTEPRYARPALILITAVAALLFAWDIGQSQYHPFYADAVRSMAGSWKAFAYGSFDPGNTITLDKLPGFLWPQALSARLFGFHAWALTLPQVVEGVLSVLVLYRAVRRWAGVDAGLLAAGFLALTPVVAGLFRTSVEDPAFLLLLLLAADATQRAAREARLRTLLMAGVWVGLAFQAKMLEAFAVLPALALVYLVSAPTALRRRTVHLALAGAVTLAVSASWMLLVTLTPAADRPYVDGSTNNSAVSMVVGYNFLNRFSAVGMDAADTGSVSAVQGGGVAHGGGGAHGAAQGHGAGRGQEHGRTAQRAGGWGGSDGGWTKLVAGPMAAEAGWFYPLALAALGLGLQQRRRMPRTDPLRAGLLLWGSWFAVFFLVLSAGSVGGHTYYMGVIAAPLAALGGAGTVLLWRAYRSGGRTAWVLPATVAVTAGWGASLAAGYPAFLPLLAPAALLLGLASVVLLSLPLLRGRGMGGARAGLAVGLAAMLVAPAAWTASVLDPAYGHSAMGAVGPPARHLMGFLPTAATSATSATGRQGAARTPAAVNAFASAMRASGTLTDSQDALLAYTRAHRDGARYLFATTNWALASPYILATGDPVLPIGGFTNQAPSPTLGALQREVGAGALRYVLLGDGTSGLFGGRPAGGSATTAAARATAWVSGSCQPVPPSAYGGGVAGTKLYHCV</sequence>
<feature type="transmembrane region" description="Helical" evidence="9">
    <location>
        <begin position="341"/>
        <end position="360"/>
    </location>
</feature>
<evidence type="ECO:0000256" key="3">
    <source>
        <dbReference type="ARBA" id="ARBA00022676"/>
    </source>
</evidence>
<dbReference type="EMBL" id="JBHEZY010000002">
    <property type="protein sequence ID" value="MFC1430439.1"/>
    <property type="molecule type" value="Genomic_DNA"/>
</dbReference>
<keyword evidence="3 12" id="KW-0328">Glycosyltransferase</keyword>
<feature type="transmembrane region" description="Helical" evidence="9">
    <location>
        <begin position="372"/>
        <end position="393"/>
    </location>
</feature>
<evidence type="ECO:0000313" key="13">
    <source>
        <dbReference type="Proteomes" id="UP001592530"/>
    </source>
</evidence>
<evidence type="ECO:0000256" key="4">
    <source>
        <dbReference type="ARBA" id="ARBA00022679"/>
    </source>
</evidence>
<feature type="transmembrane region" description="Helical" evidence="9">
    <location>
        <begin position="458"/>
        <end position="479"/>
    </location>
</feature>
<evidence type="ECO:0000313" key="12">
    <source>
        <dbReference type="EMBL" id="MFC1430439.1"/>
    </source>
</evidence>
<feature type="transmembrane region" description="Helical" evidence="9">
    <location>
        <begin position="97"/>
        <end position="118"/>
    </location>
</feature>
<proteinExistence type="predicted"/>
<dbReference type="RefSeq" id="WP_380550041.1">
    <property type="nucleotide sequence ID" value="NZ_JBHEZY010000002.1"/>
</dbReference>
<evidence type="ECO:0000256" key="2">
    <source>
        <dbReference type="ARBA" id="ARBA00022475"/>
    </source>
</evidence>
<protein>
    <submittedName>
        <fullName evidence="12">ArnT family glycosyltransferase</fullName>
        <ecNumber evidence="12">2.4.-.-</ecNumber>
    </submittedName>
</protein>
<feature type="transmembrane region" description="Helical" evidence="9">
    <location>
        <begin position="223"/>
        <end position="243"/>
    </location>
</feature>
<dbReference type="InterPro" id="IPR056785">
    <property type="entry name" value="YkcA/B-like_C"/>
</dbReference>
<evidence type="ECO:0000259" key="11">
    <source>
        <dbReference type="Pfam" id="PF24878"/>
    </source>
</evidence>
<feature type="transmembrane region" description="Helical" evidence="9">
    <location>
        <begin position="130"/>
        <end position="148"/>
    </location>
</feature>
<dbReference type="InterPro" id="IPR038731">
    <property type="entry name" value="RgtA/B/C-like"/>
</dbReference>
<gene>
    <name evidence="12" type="ORF">ACEZDB_07135</name>
</gene>
<keyword evidence="2" id="KW-1003">Cell membrane</keyword>
<evidence type="ECO:0000256" key="6">
    <source>
        <dbReference type="ARBA" id="ARBA00022989"/>
    </source>
</evidence>
<organism evidence="12 13">
    <name type="scientific">Streptacidiphilus alkalitolerans</name>
    <dbReference type="NCBI Taxonomy" id="3342712"/>
    <lineage>
        <taxon>Bacteria</taxon>
        <taxon>Bacillati</taxon>
        <taxon>Actinomycetota</taxon>
        <taxon>Actinomycetes</taxon>
        <taxon>Kitasatosporales</taxon>
        <taxon>Streptomycetaceae</taxon>
        <taxon>Streptacidiphilus</taxon>
    </lineage>
</organism>
<reference evidence="12 13" key="1">
    <citation type="submission" date="2024-09" db="EMBL/GenBank/DDBJ databases">
        <authorList>
            <person name="Lee S.D."/>
        </authorList>
    </citation>
    <scope>NUCLEOTIDE SEQUENCE [LARGE SCALE GENOMIC DNA]</scope>
    <source>
        <strain evidence="12 13">N1-3</strain>
    </source>
</reference>
<evidence type="ECO:0000256" key="1">
    <source>
        <dbReference type="ARBA" id="ARBA00004651"/>
    </source>
</evidence>
<comment type="caution">
    <text evidence="12">The sequence shown here is derived from an EMBL/GenBank/DDBJ whole genome shotgun (WGS) entry which is preliminary data.</text>
</comment>
<dbReference type="Pfam" id="PF13231">
    <property type="entry name" value="PMT_2"/>
    <property type="match status" value="1"/>
</dbReference>
<keyword evidence="6 9" id="KW-1133">Transmembrane helix</keyword>
<feature type="transmembrane region" description="Helical" evidence="9">
    <location>
        <begin position="491"/>
        <end position="510"/>
    </location>
</feature>
<evidence type="ECO:0000256" key="8">
    <source>
        <dbReference type="SAM" id="MobiDB-lite"/>
    </source>
</evidence>
<keyword evidence="7 9" id="KW-0472">Membrane</keyword>
<comment type="subcellular location">
    <subcellularLocation>
        <location evidence="1">Cell membrane</location>
        <topology evidence="1">Multi-pass membrane protein</topology>
    </subcellularLocation>
</comment>
<evidence type="ECO:0000256" key="5">
    <source>
        <dbReference type="ARBA" id="ARBA00022692"/>
    </source>
</evidence>
<keyword evidence="4 12" id="KW-0808">Transferase</keyword>
<name>A0ABV6WXU7_9ACTN</name>
<feature type="domain" description="Putative mannosyltransferase YkcA/B-like C-terminal" evidence="11">
    <location>
        <begin position="576"/>
        <end position="670"/>
    </location>
</feature>
<feature type="domain" description="Glycosyltransferase RgtA/B/C/D-like" evidence="10">
    <location>
        <begin position="81"/>
        <end position="233"/>
    </location>
</feature>
<dbReference type="InterPro" id="IPR050297">
    <property type="entry name" value="LipidA_mod_glycosyltrf_83"/>
</dbReference>
<feature type="transmembrane region" description="Helical" evidence="9">
    <location>
        <begin position="198"/>
        <end position="216"/>
    </location>
</feature>
<accession>A0ABV6WXU7</accession>
<keyword evidence="5 9" id="KW-0812">Transmembrane</keyword>
<dbReference type="EC" id="2.4.-.-" evidence="12"/>
<feature type="transmembrane region" description="Helical" evidence="9">
    <location>
        <begin position="432"/>
        <end position="452"/>
    </location>
</feature>
<evidence type="ECO:0000259" key="10">
    <source>
        <dbReference type="Pfam" id="PF13231"/>
    </source>
</evidence>
<feature type="transmembrane region" description="Helical" evidence="9">
    <location>
        <begin position="399"/>
        <end position="420"/>
    </location>
</feature>
<dbReference type="Proteomes" id="UP001592530">
    <property type="component" value="Unassembled WGS sequence"/>
</dbReference>
<feature type="compositionally biased region" description="Gly residues" evidence="8">
    <location>
        <begin position="298"/>
        <end position="312"/>
    </location>
</feature>
<dbReference type="PANTHER" id="PTHR33908">
    <property type="entry name" value="MANNOSYLTRANSFERASE YKCB-RELATED"/>
    <property type="match status" value="1"/>
</dbReference>
<dbReference type="PANTHER" id="PTHR33908:SF3">
    <property type="entry name" value="UNDECAPRENYL PHOSPHATE-ALPHA-4-AMINO-4-DEOXY-L-ARABINOSE ARABINOSYL TRANSFERASE"/>
    <property type="match status" value="1"/>
</dbReference>
<dbReference type="Pfam" id="PF24878">
    <property type="entry name" value="YkcB_C"/>
    <property type="match status" value="1"/>
</dbReference>
<dbReference type="GO" id="GO:0016757">
    <property type="term" value="F:glycosyltransferase activity"/>
    <property type="evidence" value="ECO:0007669"/>
    <property type="project" value="UniProtKB-KW"/>
</dbReference>
<evidence type="ECO:0000256" key="9">
    <source>
        <dbReference type="SAM" id="Phobius"/>
    </source>
</evidence>
<feature type="transmembrane region" description="Helical" evidence="9">
    <location>
        <begin position="22"/>
        <end position="40"/>
    </location>
</feature>